<protein>
    <submittedName>
        <fullName evidence="4">ABC-2 type transport system ATP-binding protein</fullName>
    </submittedName>
</protein>
<dbReference type="InterPro" id="IPR027417">
    <property type="entry name" value="P-loop_NTPase"/>
</dbReference>
<feature type="domain" description="ABC transporter" evidence="3">
    <location>
        <begin position="2"/>
        <end position="227"/>
    </location>
</feature>
<dbReference type="SMART" id="SM00382">
    <property type="entry name" value="AAA"/>
    <property type="match status" value="1"/>
</dbReference>
<comment type="caution">
    <text evidence="4">The sequence shown here is derived from an EMBL/GenBank/DDBJ whole genome shotgun (WGS) entry which is preliminary data.</text>
</comment>
<dbReference type="PROSITE" id="PS50893">
    <property type="entry name" value="ABC_TRANSPORTER_2"/>
    <property type="match status" value="1"/>
</dbReference>
<dbReference type="InterPro" id="IPR003439">
    <property type="entry name" value="ABC_transporter-like_ATP-bd"/>
</dbReference>
<dbReference type="CDD" id="cd03230">
    <property type="entry name" value="ABC_DR_subfamily_A"/>
    <property type="match status" value="1"/>
</dbReference>
<keyword evidence="2 4" id="KW-0067">ATP-binding</keyword>
<dbReference type="Gene3D" id="3.40.50.300">
    <property type="entry name" value="P-loop containing nucleotide triphosphate hydrolases"/>
    <property type="match status" value="1"/>
</dbReference>
<organism evidence="4 5">
    <name type="scientific">Geomicrobium sediminis</name>
    <dbReference type="NCBI Taxonomy" id="1347788"/>
    <lineage>
        <taxon>Bacteria</taxon>
        <taxon>Bacillati</taxon>
        <taxon>Bacillota</taxon>
        <taxon>Bacilli</taxon>
        <taxon>Bacillales</taxon>
        <taxon>Geomicrobium</taxon>
    </lineage>
</organism>
<evidence type="ECO:0000259" key="3">
    <source>
        <dbReference type="PROSITE" id="PS50893"/>
    </source>
</evidence>
<dbReference type="InterPro" id="IPR003593">
    <property type="entry name" value="AAA+_ATPase"/>
</dbReference>
<sequence length="292" mass="33089">MIEVRGLSKKFGNKTALNNVSFSVGKGSITGIVGRNGAGKTTLLKALVTIVDPDEGTVMINDQDIFREPKAKNKVMYVSDSVEALKNYSIQQITSLYRDVYDQFDEAYFQELLERFKMPKVKKIKNYSKGRKALFSLILAFASKPEYVLLDEPTDGLDVIVKKELMRFLVDEVSKEEMTIIIATHRLDELETLADQILVMKDGTMKETFQLHSLQEDYQKWQVVYQESMPEALKADVHILNQTGRVYSLLFEGEQEEGKAKIEATEPLLYEALPLSLEDIFVAKLGGEQIAE</sequence>
<dbReference type="Pfam" id="PF00005">
    <property type="entry name" value="ABC_tran"/>
    <property type="match status" value="1"/>
</dbReference>
<dbReference type="RefSeq" id="WP_204697464.1">
    <property type="nucleotide sequence ID" value="NZ_JAFBEC010000005.1"/>
</dbReference>
<dbReference type="SUPFAM" id="SSF52540">
    <property type="entry name" value="P-loop containing nucleoside triphosphate hydrolases"/>
    <property type="match status" value="1"/>
</dbReference>
<evidence type="ECO:0000256" key="2">
    <source>
        <dbReference type="ARBA" id="ARBA00022840"/>
    </source>
</evidence>
<proteinExistence type="predicted"/>
<evidence type="ECO:0000313" key="4">
    <source>
        <dbReference type="EMBL" id="MBM7632974.1"/>
    </source>
</evidence>
<keyword evidence="5" id="KW-1185">Reference proteome</keyword>
<keyword evidence="1" id="KW-0547">Nucleotide-binding</keyword>
<gene>
    <name evidence="4" type="ORF">JOD17_002068</name>
</gene>
<reference evidence="4 5" key="1">
    <citation type="submission" date="2021-01" db="EMBL/GenBank/DDBJ databases">
        <title>Genomic Encyclopedia of Type Strains, Phase IV (KMG-IV): sequencing the most valuable type-strain genomes for metagenomic binning, comparative biology and taxonomic classification.</title>
        <authorList>
            <person name="Goeker M."/>
        </authorList>
    </citation>
    <scope>NUCLEOTIDE SEQUENCE [LARGE SCALE GENOMIC DNA]</scope>
    <source>
        <strain evidence="4 5">DSM 25540</strain>
    </source>
</reference>
<dbReference type="Proteomes" id="UP000741863">
    <property type="component" value="Unassembled WGS sequence"/>
</dbReference>
<dbReference type="GO" id="GO:0005524">
    <property type="term" value="F:ATP binding"/>
    <property type="evidence" value="ECO:0007669"/>
    <property type="project" value="UniProtKB-KW"/>
</dbReference>
<evidence type="ECO:0000256" key="1">
    <source>
        <dbReference type="ARBA" id="ARBA00022741"/>
    </source>
</evidence>
<evidence type="ECO:0000313" key="5">
    <source>
        <dbReference type="Proteomes" id="UP000741863"/>
    </source>
</evidence>
<dbReference type="PANTHER" id="PTHR43158">
    <property type="entry name" value="SKFA PEPTIDE EXPORT ATP-BINDING PROTEIN SKFE"/>
    <property type="match status" value="1"/>
</dbReference>
<name>A0ABS2PC27_9BACL</name>
<accession>A0ABS2PC27</accession>
<dbReference type="PANTHER" id="PTHR43158:SF10">
    <property type="entry name" value="ABC TRANSPORTER ATP-BINDING PROTEIN YTRB"/>
    <property type="match status" value="1"/>
</dbReference>
<dbReference type="EMBL" id="JAFBEC010000005">
    <property type="protein sequence ID" value="MBM7632974.1"/>
    <property type="molecule type" value="Genomic_DNA"/>
</dbReference>